<feature type="non-terminal residue" evidence="2">
    <location>
        <position position="151"/>
    </location>
</feature>
<gene>
    <name evidence="2" type="ORF">SCLCIDRAFT_42151</name>
</gene>
<dbReference type="EMBL" id="KN822162">
    <property type="protein sequence ID" value="KIM54115.1"/>
    <property type="molecule type" value="Genomic_DNA"/>
</dbReference>
<name>A0A0C3D003_9AGAM</name>
<keyword evidence="3" id="KW-1185">Reference proteome</keyword>
<dbReference type="InterPro" id="IPR045341">
    <property type="entry name" value="DUF6532"/>
</dbReference>
<reference evidence="2 3" key="1">
    <citation type="submission" date="2014-04" db="EMBL/GenBank/DDBJ databases">
        <authorList>
            <consortium name="DOE Joint Genome Institute"/>
            <person name="Kuo A."/>
            <person name="Kohler A."/>
            <person name="Nagy L.G."/>
            <person name="Floudas D."/>
            <person name="Copeland A."/>
            <person name="Barry K.W."/>
            <person name="Cichocki N."/>
            <person name="Veneault-Fourrey C."/>
            <person name="LaButti K."/>
            <person name="Lindquist E.A."/>
            <person name="Lipzen A."/>
            <person name="Lundell T."/>
            <person name="Morin E."/>
            <person name="Murat C."/>
            <person name="Sun H."/>
            <person name="Tunlid A."/>
            <person name="Henrissat B."/>
            <person name="Grigoriev I.V."/>
            <person name="Hibbett D.S."/>
            <person name="Martin F."/>
            <person name="Nordberg H.P."/>
            <person name="Cantor M.N."/>
            <person name="Hua S.X."/>
        </authorList>
    </citation>
    <scope>NUCLEOTIDE SEQUENCE [LARGE SCALE GENOMIC DNA]</scope>
    <source>
        <strain evidence="2 3">Foug A</strain>
    </source>
</reference>
<dbReference type="HOGENOM" id="CLU_125779_0_0_1"/>
<organism evidence="2 3">
    <name type="scientific">Scleroderma citrinum Foug A</name>
    <dbReference type="NCBI Taxonomy" id="1036808"/>
    <lineage>
        <taxon>Eukaryota</taxon>
        <taxon>Fungi</taxon>
        <taxon>Dikarya</taxon>
        <taxon>Basidiomycota</taxon>
        <taxon>Agaricomycotina</taxon>
        <taxon>Agaricomycetes</taxon>
        <taxon>Agaricomycetidae</taxon>
        <taxon>Boletales</taxon>
        <taxon>Sclerodermatineae</taxon>
        <taxon>Sclerodermataceae</taxon>
        <taxon>Scleroderma</taxon>
    </lineage>
</organism>
<evidence type="ECO:0000313" key="3">
    <source>
        <dbReference type="Proteomes" id="UP000053989"/>
    </source>
</evidence>
<dbReference type="AlphaFoldDB" id="A0A0C3D003"/>
<feature type="domain" description="DUF6532" evidence="1">
    <location>
        <begin position="6"/>
        <end position="147"/>
    </location>
</feature>
<dbReference type="OrthoDB" id="2790754at2759"/>
<evidence type="ECO:0000259" key="1">
    <source>
        <dbReference type="Pfam" id="PF20149"/>
    </source>
</evidence>
<proteinExistence type="predicted"/>
<dbReference type="Proteomes" id="UP000053989">
    <property type="component" value="Unassembled WGS sequence"/>
</dbReference>
<reference evidence="3" key="2">
    <citation type="submission" date="2015-01" db="EMBL/GenBank/DDBJ databases">
        <title>Evolutionary Origins and Diversification of the Mycorrhizal Mutualists.</title>
        <authorList>
            <consortium name="DOE Joint Genome Institute"/>
            <consortium name="Mycorrhizal Genomics Consortium"/>
            <person name="Kohler A."/>
            <person name="Kuo A."/>
            <person name="Nagy L.G."/>
            <person name="Floudas D."/>
            <person name="Copeland A."/>
            <person name="Barry K.W."/>
            <person name="Cichocki N."/>
            <person name="Veneault-Fourrey C."/>
            <person name="LaButti K."/>
            <person name="Lindquist E.A."/>
            <person name="Lipzen A."/>
            <person name="Lundell T."/>
            <person name="Morin E."/>
            <person name="Murat C."/>
            <person name="Riley R."/>
            <person name="Ohm R."/>
            <person name="Sun H."/>
            <person name="Tunlid A."/>
            <person name="Henrissat B."/>
            <person name="Grigoriev I.V."/>
            <person name="Hibbett D.S."/>
            <person name="Martin F."/>
        </authorList>
    </citation>
    <scope>NUCLEOTIDE SEQUENCE [LARGE SCALE GENOMIC DNA]</scope>
    <source>
        <strain evidence="3">Foug A</strain>
    </source>
</reference>
<feature type="non-terminal residue" evidence="2">
    <location>
        <position position="1"/>
    </location>
</feature>
<accession>A0A0C3D003</accession>
<protein>
    <recommendedName>
        <fullName evidence="1">DUF6532 domain-containing protein</fullName>
    </recommendedName>
</protein>
<dbReference type="Pfam" id="PF20149">
    <property type="entry name" value="DUF6532"/>
    <property type="match status" value="1"/>
</dbReference>
<evidence type="ECO:0000313" key="2">
    <source>
        <dbReference type="EMBL" id="KIM54115.1"/>
    </source>
</evidence>
<sequence>LAKAGHHAMRHYVATTEAFPLPIHKEEISWTCLVKAAEGKEEMVAKLEVLEKNFLLKGQLIDYVWGGGSQLRGELIFKARAAVPGVYGLPGKLKEEELHKVLTWLMQSLKLIHPDIDAKACTCAEDKPWYHPIFLQLIKAQWWGKKGKAKQ</sequence>
<dbReference type="InParanoid" id="A0A0C3D003"/>